<dbReference type="Proteomes" id="UP000606786">
    <property type="component" value="Unassembled WGS sequence"/>
</dbReference>
<accession>A0A811U2P7</accession>
<name>A0A811U2P7_CERCA</name>
<reference evidence="1" key="1">
    <citation type="submission" date="2020-11" db="EMBL/GenBank/DDBJ databases">
        <authorList>
            <person name="Whitehead M."/>
        </authorList>
    </citation>
    <scope>NUCLEOTIDE SEQUENCE</scope>
    <source>
        <strain evidence="1">EGII</strain>
    </source>
</reference>
<comment type="caution">
    <text evidence="1">The sequence shown here is derived from an EMBL/GenBank/DDBJ whole genome shotgun (WGS) entry which is preliminary data.</text>
</comment>
<dbReference type="EMBL" id="CAJHJT010000001">
    <property type="protein sequence ID" value="CAD6992526.1"/>
    <property type="molecule type" value="Genomic_DNA"/>
</dbReference>
<keyword evidence="2" id="KW-1185">Reference proteome</keyword>
<evidence type="ECO:0000313" key="2">
    <source>
        <dbReference type="Proteomes" id="UP000606786"/>
    </source>
</evidence>
<gene>
    <name evidence="1" type="ORF">CCAP1982_LOCUS1375</name>
</gene>
<dbReference type="AlphaFoldDB" id="A0A811U2P7"/>
<proteinExistence type="predicted"/>
<protein>
    <submittedName>
        <fullName evidence="1">(Mediterranean fruit fly) hypothetical protein</fullName>
    </submittedName>
</protein>
<organism evidence="1 2">
    <name type="scientific">Ceratitis capitata</name>
    <name type="common">Mediterranean fruit fly</name>
    <name type="synonym">Tephritis capitata</name>
    <dbReference type="NCBI Taxonomy" id="7213"/>
    <lineage>
        <taxon>Eukaryota</taxon>
        <taxon>Metazoa</taxon>
        <taxon>Ecdysozoa</taxon>
        <taxon>Arthropoda</taxon>
        <taxon>Hexapoda</taxon>
        <taxon>Insecta</taxon>
        <taxon>Pterygota</taxon>
        <taxon>Neoptera</taxon>
        <taxon>Endopterygota</taxon>
        <taxon>Diptera</taxon>
        <taxon>Brachycera</taxon>
        <taxon>Muscomorpha</taxon>
        <taxon>Tephritoidea</taxon>
        <taxon>Tephritidae</taxon>
        <taxon>Ceratitis</taxon>
        <taxon>Ceratitis</taxon>
    </lineage>
</organism>
<sequence length="72" mass="8922">MFKTIKINIKKLFYVSRYFLLQFSTIYPRIENRKYSNNKYTHNTIQLSIYCIYLQPWLYSTQKQSSSKFYID</sequence>
<evidence type="ECO:0000313" key="1">
    <source>
        <dbReference type="EMBL" id="CAD6992526.1"/>
    </source>
</evidence>